<dbReference type="OrthoDB" id="4211373at2"/>
<dbReference type="PANTHER" id="PTHR35908:SF1">
    <property type="entry name" value="CONSERVED PROTEIN"/>
    <property type="match status" value="1"/>
</dbReference>
<dbReference type="InterPro" id="IPR041581">
    <property type="entry name" value="Glyoxalase_6"/>
</dbReference>
<dbReference type="EMBL" id="SOAU01000001">
    <property type="protein sequence ID" value="TDT17063.1"/>
    <property type="molecule type" value="Genomic_DNA"/>
</dbReference>
<sequence length="129" mass="14170">MARFRFTTTTLSTRDARALAAFYERLLGWERGSDEPGWVTIGDPAGGHRLGFHHDDHYSAPAWPSRAGQPSMTAHLEIAVDDLESAVAHAQECGASPADVQPQDDVRVMLDPEGHPFCLFLWPDMPAGE</sequence>
<dbReference type="RefSeq" id="WP_133869374.1">
    <property type="nucleotide sequence ID" value="NZ_SOAU01000001.1"/>
</dbReference>
<accession>A0A4R7I3C1</accession>
<keyword evidence="3" id="KW-1185">Reference proteome</keyword>
<keyword evidence="2" id="KW-0560">Oxidoreductase</keyword>
<dbReference type="Pfam" id="PF18029">
    <property type="entry name" value="Glyoxalase_6"/>
    <property type="match status" value="1"/>
</dbReference>
<dbReference type="Proteomes" id="UP000294558">
    <property type="component" value="Unassembled WGS sequence"/>
</dbReference>
<dbReference type="PROSITE" id="PS51819">
    <property type="entry name" value="VOC"/>
    <property type="match status" value="1"/>
</dbReference>
<reference evidence="2 3" key="1">
    <citation type="submission" date="2019-03" db="EMBL/GenBank/DDBJ databases">
        <title>Sequencing the genomes of 1000 actinobacteria strains.</title>
        <authorList>
            <person name="Klenk H.-P."/>
        </authorList>
    </citation>
    <scope>NUCLEOTIDE SEQUENCE [LARGE SCALE GENOMIC DNA]</scope>
    <source>
        <strain evidence="2 3">DSM 18936</strain>
    </source>
</reference>
<feature type="domain" description="VOC" evidence="1">
    <location>
        <begin position="5"/>
        <end position="129"/>
    </location>
</feature>
<protein>
    <submittedName>
        <fullName evidence="2">Glyoxalase/bleomycin resistance protein/dioxygenase superfamily protein</fullName>
    </submittedName>
</protein>
<evidence type="ECO:0000259" key="1">
    <source>
        <dbReference type="PROSITE" id="PS51819"/>
    </source>
</evidence>
<dbReference type="InterPro" id="IPR029068">
    <property type="entry name" value="Glyas_Bleomycin-R_OHBP_Dase"/>
</dbReference>
<dbReference type="Gene3D" id="3.10.180.10">
    <property type="entry name" value="2,3-Dihydroxybiphenyl 1,2-Dioxygenase, domain 1"/>
    <property type="match status" value="1"/>
</dbReference>
<dbReference type="CDD" id="cd06587">
    <property type="entry name" value="VOC"/>
    <property type="match status" value="1"/>
</dbReference>
<organism evidence="2 3">
    <name type="scientific">Ilumatobacter fluminis</name>
    <dbReference type="NCBI Taxonomy" id="467091"/>
    <lineage>
        <taxon>Bacteria</taxon>
        <taxon>Bacillati</taxon>
        <taxon>Actinomycetota</taxon>
        <taxon>Acidimicrobiia</taxon>
        <taxon>Acidimicrobiales</taxon>
        <taxon>Ilumatobacteraceae</taxon>
        <taxon>Ilumatobacter</taxon>
    </lineage>
</organism>
<proteinExistence type="predicted"/>
<evidence type="ECO:0000313" key="3">
    <source>
        <dbReference type="Proteomes" id="UP000294558"/>
    </source>
</evidence>
<gene>
    <name evidence="2" type="ORF">BDK89_2665</name>
</gene>
<dbReference type="SUPFAM" id="SSF54593">
    <property type="entry name" value="Glyoxalase/Bleomycin resistance protein/Dihydroxybiphenyl dioxygenase"/>
    <property type="match status" value="1"/>
</dbReference>
<comment type="caution">
    <text evidence="2">The sequence shown here is derived from an EMBL/GenBank/DDBJ whole genome shotgun (WGS) entry which is preliminary data.</text>
</comment>
<evidence type="ECO:0000313" key="2">
    <source>
        <dbReference type="EMBL" id="TDT17063.1"/>
    </source>
</evidence>
<dbReference type="PANTHER" id="PTHR35908">
    <property type="entry name" value="HYPOTHETICAL FUSION PROTEIN"/>
    <property type="match status" value="1"/>
</dbReference>
<name>A0A4R7I3C1_9ACTN</name>
<dbReference type="GO" id="GO:0051213">
    <property type="term" value="F:dioxygenase activity"/>
    <property type="evidence" value="ECO:0007669"/>
    <property type="project" value="UniProtKB-KW"/>
</dbReference>
<dbReference type="InterPro" id="IPR037523">
    <property type="entry name" value="VOC_core"/>
</dbReference>
<keyword evidence="2" id="KW-0223">Dioxygenase</keyword>
<dbReference type="AlphaFoldDB" id="A0A4R7I3C1"/>